<dbReference type="EMBL" id="KI913980">
    <property type="protein sequence ID" value="ETV95459.1"/>
    <property type="molecule type" value="Genomic_DNA"/>
</dbReference>
<comment type="subunit">
    <text evidence="3">Homodimer.</text>
</comment>
<dbReference type="PANTHER" id="PTHR46988:SF4">
    <property type="entry name" value="ION TRANSPORT DOMAIN-CONTAINING PROTEIN"/>
    <property type="match status" value="1"/>
</dbReference>
<dbReference type="GO" id="GO:0016020">
    <property type="term" value="C:membrane"/>
    <property type="evidence" value="ECO:0007669"/>
    <property type="project" value="UniProtKB-SubCell"/>
</dbReference>
<feature type="transmembrane region" description="Helical" evidence="8">
    <location>
        <begin position="708"/>
        <end position="731"/>
    </location>
</feature>
<gene>
    <name evidence="10" type="ORF">H310_10939</name>
</gene>
<protein>
    <recommendedName>
        <fullName evidence="9">EF-hand domain-containing protein</fullName>
    </recommendedName>
</protein>
<dbReference type="PANTHER" id="PTHR46988">
    <property type="entry name" value="TWO PORE CALCIUM CHANNEL PROTEIN 1"/>
    <property type="match status" value="1"/>
</dbReference>
<feature type="transmembrane region" description="Helical" evidence="8">
    <location>
        <begin position="676"/>
        <end position="696"/>
    </location>
</feature>
<dbReference type="STRING" id="157072.A0A024TN99"/>
<feature type="region of interest" description="Disordered" evidence="7">
    <location>
        <begin position="1"/>
        <end position="21"/>
    </location>
</feature>
<keyword evidence="4 8" id="KW-0812">Transmembrane</keyword>
<feature type="transmembrane region" description="Helical" evidence="8">
    <location>
        <begin position="530"/>
        <end position="548"/>
    </location>
</feature>
<dbReference type="Gene3D" id="1.20.120.350">
    <property type="entry name" value="Voltage-gated potassium channels. Chain C"/>
    <property type="match status" value="1"/>
</dbReference>
<dbReference type="GO" id="GO:0005509">
    <property type="term" value="F:calcium ion binding"/>
    <property type="evidence" value="ECO:0007669"/>
    <property type="project" value="InterPro"/>
</dbReference>
<accession>A0A024TN99</accession>
<evidence type="ECO:0000256" key="7">
    <source>
        <dbReference type="SAM" id="MobiDB-lite"/>
    </source>
</evidence>
<keyword evidence="6 8" id="KW-0472">Membrane</keyword>
<feature type="transmembrane region" description="Helical" evidence="8">
    <location>
        <begin position="80"/>
        <end position="100"/>
    </location>
</feature>
<dbReference type="GO" id="GO:0005245">
    <property type="term" value="F:voltage-gated calcium channel activity"/>
    <property type="evidence" value="ECO:0007669"/>
    <property type="project" value="InterPro"/>
</dbReference>
<dbReference type="InterPro" id="IPR005821">
    <property type="entry name" value="Ion_trans_dom"/>
</dbReference>
<feature type="transmembrane region" description="Helical" evidence="8">
    <location>
        <begin position="219"/>
        <end position="241"/>
    </location>
</feature>
<dbReference type="PROSITE" id="PS00018">
    <property type="entry name" value="EF_HAND_1"/>
    <property type="match status" value="1"/>
</dbReference>
<feature type="transmembrane region" description="Helical" evidence="8">
    <location>
        <begin position="120"/>
        <end position="145"/>
    </location>
</feature>
<dbReference type="GeneID" id="20087989"/>
<dbReference type="Pfam" id="PF00520">
    <property type="entry name" value="Ion_trans"/>
    <property type="match status" value="2"/>
</dbReference>
<dbReference type="InterPro" id="IPR002048">
    <property type="entry name" value="EF_hand_dom"/>
</dbReference>
<evidence type="ECO:0000256" key="6">
    <source>
        <dbReference type="ARBA" id="ARBA00023136"/>
    </source>
</evidence>
<dbReference type="AlphaFoldDB" id="A0A024TN99"/>
<evidence type="ECO:0000256" key="5">
    <source>
        <dbReference type="ARBA" id="ARBA00022989"/>
    </source>
</evidence>
<dbReference type="Gene3D" id="1.10.287.70">
    <property type="match status" value="2"/>
</dbReference>
<dbReference type="SUPFAM" id="SSF81324">
    <property type="entry name" value="Voltage-gated potassium channels"/>
    <property type="match status" value="2"/>
</dbReference>
<evidence type="ECO:0000256" key="4">
    <source>
        <dbReference type="ARBA" id="ARBA00022692"/>
    </source>
</evidence>
<dbReference type="eggNOG" id="KOG2301">
    <property type="taxonomic scope" value="Eukaryota"/>
</dbReference>
<name>A0A024TN99_9STRA</name>
<sequence length="772" mass="88707">MQRSSSFLKGLPRPSSRHFPFKPMVTEDTPLMAGPSSTDNDLLITASWFVEDAFLGISRPHPVRTAFASRMYTLYADMHYLRGLAVVILLALSFFEIPPWCPHSSGDMPCGDPADPATPLSFNMAWITDFQSVCIEASCLTVLLFNKFVRYLYLRENFTSRKDSVAVLAMITASLFLLVVRVLFANTWIDVVARQLCGYFRVLIFAVKNRNVRRTARKIGLVLSEVHTILSLVVVFVVFFAWVSTMLFQGTEEGGKEMPNIYDACWNMMILLTAANFPDIMMPAYDKNRVVVVFFAFFLCFGLFFLLNVVLAVIFNNYSRNLKVSEAARQKTRVTKLQLAFDLLCHVSSTAIVLTQEPLLSSRRAPTPMATFTAKDLWDHRHDEWFLGEPSTNEGVPWDVMERLFAQMNHYRHIGYLKRSKMRLLFDTLDSNGDDMLCWTEFQHICDLLHIALTKRPPKTSEIERWWPTFHKSSRFTAIARFVRHKRFESAIDMVLIVNTLLIVAESLPVLNGERMSFVLEFNLWERLELVFSIVYLVEMVLKVAVLGTSRYWRSMKNRFDGIVTIVILAVDVYVYLLENNRSSIVVVKVLLVARCLRIFRLIINVEQYRVFCMTWFRLLPFAKNLIVIMFCAMYIFALLGMQCFGGLISPVVMTARFNTSAYTQDDYMANNFNDMASGIVTLFELIVVNNWFVLAEGHVLVTSKVSRWFFIVYYIISVTLLLNLVVASILEAFVDEYQEDASNGKFAANDDDFIDDLYTKDEQENLMMTPA</sequence>
<feature type="transmembrane region" description="Helical" evidence="8">
    <location>
        <begin position="491"/>
        <end position="510"/>
    </location>
</feature>
<evidence type="ECO:0000313" key="10">
    <source>
        <dbReference type="EMBL" id="ETV95459.1"/>
    </source>
</evidence>
<proteinExistence type="inferred from homology"/>
<comment type="subcellular location">
    <subcellularLocation>
        <location evidence="1">Membrane</location>
        <topology evidence="1">Multi-pass membrane protein</topology>
    </subcellularLocation>
</comment>
<dbReference type="PROSITE" id="PS50222">
    <property type="entry name" value="EF_HAND_2"/>
    <property type="match status" value="1"/>
</dbReference>
<evidence type="ECO:0000259" key="9">
    <source>
        <dbReference type="PROSITE" id="PS50222"/>
    </source>
</evidence>
<dbReference type="InterPro" id="IPR018247">
    <property type="entry name" value="EF_Hand_1_Ca_BS"/>
</dbReference>
<dbReference type="VEuPathDB" id="FungiDB:H310_10939"/>
<evidence type="ECO:0000256" key="1">
    <source>
        <dbReference type="ARBA" id="ARBA00004141"/>
    </source>
</evidence>
<feature type="transmembrane region" description="Helical" evidence="8">
    <location>
        <begin position="290"/>
        <end position="315"/>
    </location>
</feature>
<evidence type="ECO:0000256" key="2">
    <source>
        <dbReference type="ARBA" id="ARBA00009286"/>
    </source>
</evidence>
<dbReference type="InterPro" id="IPR027359">
    <property type="entry name" value="Volt_channel_dom_sf"/>
</dbReference>
<feature type="transmembrane region" description="Helical" evidence="8">
    <location>
        <begin position="191"/>
        <end position="207"/>
    </location>
</feature>
<dbReference type="OrthoDB" id="416585at2759"/>
<feature type="transmembrane region" description="Helical" evidence="8">
    <location>
        <begin position="165"/>
        <end position="185"/>
    </location>
</feature>
<feature type="transmembrane region" description="Helical" evidence="8">
    <location>
        <begin position="625"/>
        <end position="649"/>
    </location>
</feature>
<organism evidence="10">
    <name type="scientific">Aphanomyces invadans</name>
    <dbReference type="NCBI Taxonomy" id="157072"/>
    <lineage>
        <taxon>Eukaryota</taxon>
        <taxon>Sar</taxon>
        <taxon>Stramenopiles</taxon>
        <taxon>Oomycota</taxon>
        <taxon>Saprolegniomycetes</taxon>
        <taxon>Saprolegniales</taxon>
        <taxon>Verrucalvaceae</taxon>
        <taxon>Aphanomyces</taxon>
    </lineage>
</organism>
<comment type="similarity">
    <text evidence="2">Belongs to the calcium channel alpha-1 subunit (TC 1.A.1.11) family. Two pore calcium channel subfamily.</text>
</comment>
<feature type="domain" description="EF-hand" evidence="9">
    <location>
        <begin position="417"/>
        <end position="452"/>
    </location>
</feature>
<dbReference type="InterPro" id="IPR044581">
    <property type="entry name" value="TPC1_plant"/>
</dbReference>
<keyword evidence="5 8" id="KW-1133">Transmembrane helix</keyword>
<reference evidence="10" key="1">
    <citation type="submission" date="2013-12" db="EMBL/GenBank/DDBJ databases">
        <title>The Genome Sequence of Aphanomyces invadans NJM9701.</title>
        <authorList>
            <consortium name="The Broad Institute Genomics Platform"/>
            <person name="Russ C."/>
            <person name="Tyler B."/>
            <person name="van West P."/>
            <person name="Dieguez-Uribeondo J."/>
            <person name="Young S.K."/>
            <person name="Zeng Q."/>
            <person name="Gargeya S."/>
            <person name="Fitzgerald M."/>
            <person name="Abouelleil A."/>
            <person name="Alvarado L."/>
            <person name="Chapman S.B."/>
            <person name="Gainer-Dewar J."/>
            <person name="Goldberg J."/>
            <person name="Griggs A."/>
            <person name="Gujja S."/>
            <person name="Hansen M."/>
            <person name="Howarth C."/>
            <person name="Imamovic A."/>
            <person name="Ireland A."/>
            <person name="Larimer J."/>
            <person name="McCowan C."/>
            <person name="Murphy C."/>
            <person name="Pearson M."/>
            <person name="Poon T.W."/>
            <person name="Priest M."/>
            <person name="Roberts A."/>
            <person name="Saif S."/>
            <person name="Shea T."/>
            <person name="Sykes S."/>
            <person name="Wortman J."/>
            <person name="Nusbaum C."/>
            <person name="Birren B."/>
        </authorList>
    </citation>
    <scope>NUCLEOTIDE SEQUENCE [LARGE SCALE GENOMIC DNA]</scope>
    <source>
        <strain evidence="10">NJM9701</strain>
    </source>
</reference>
<dbReference type="RefSeq" id="XP_008875652.1">
    <property type="nucleotide sequence ID" value="XM_008877430.1"/>
</dbReference>
<evidence type="ECO:0000256" key="3">
    <source>
        <dbReference type="ARBA" id="ARBA00011738"/>
    </source>
</evidence>
<evidence type="ECO:0000256" key="8">
    <source>
        <dbReference type="SAM" id="Phobius"/>
    </source>
</evidence>